<feature type="compositionally biased region" description="Polar residues" evidence="1">
    <location>
        <begin position="35"/>
        <end position="86"/>
    </location>
</feature>
<feature type="signal peptide" evidence="2">
    <location>
        <begin position="1"/>
        <end position="26"/>
    </location>
</feature>
<feature type="region of interest" description="Disordered" evidence="1">
    <location>
        <begin position="166"/>
        <end position="214"/>
    </location>
</feature>
<dbReference type="eggNOG" id="ENOG5030DBY">
    <property type="taxonomic scope" value="Bacteria"/>
</dbReference>
<dbReference type="Proteomes" id="UP000010523">
    <property type="component" value="Unassembled WGS sequence"/>
</dbReference>
<reference evidence="3 4" key="1">
    <citation type="journal article" date="2012" name="Appl. Environ. Microbiol.">
        <title>Genome Sequence of Thermotolerant Bacillus methanolicus: Features and Regulation Related to Methylotrophy and Production of L-Lysine and L-Glutamate from Methanol.</title>
        <authorList>
            <person name="Heggeset T.M."/>
            <person name="Krog A."/>
            <person name="Balzer S."/>
            <person name="Wentzel A."/>
            <person name="Ellingsen T.E."/>
            <person name="Brautaset T."/>
        </authorList>
    </citation>
    <scope>NUCLEOTIDE SEQUENCE [LARGE SCALE GENOMIC DNA]</scope>
    <source>
        <strain evidence="3 4">PB1</strain>
    </source>
</reference>
<evidence type="ECO:0000313" key="3">
    <source>
        <dbReference type="EMBL" id="EIJ80390.1"/>
    </source>
</evidence>
<dbReference type="EMBL" id="AFEU01000002">
    <property type="protein sequence ID" value="EIJ80390.1"/>
    <property type="molecule type" value="Genomic_DNA"/>
</dbReference>
<accession>I3E1L9</accession>
<dbReference type="AlphaFoldDB" id="I3E1L9"/>
<evidence type="ECO:0000313" key="4">
    <source>
        <dbReference type="Proteomes" id="UP000010523"/>
    </source>
</evidence>
<feature type="region of interest" description="Disordered" evidence="1">
    <location>
        <begin position="240"/>
        <end position="299"/>
    </location>
</feature>
<proteinExistence type="predicted"/>
<name>I3E1L9_BACMT</name>
<organism evidence="3 4">
    <name type="scientific">Bacillus methanolicus PB1</name>
    <dbReference type="NCBI Taxonomy" id="997296"/>
    <lineage>
        <taxon>Bacteria</taxon>
        <taxon>Bacillati</taxon>
        <taxon>Bacillota</taxon>
        <taxon>Bacilli</taxon>
        <taxon>Bacillales</taxon>
        <taxon>Bacillaceae</taxon>
        <taxon>Bacillus</taxon>
    </lineage>
</organism>
<keyword evidence="4" id="KW-1185">Reference proteome</keyword>
<gene>
    <name evidence="3" type="ORF">PB1_08522</name>
</gene>
<feature type="compositionally biased region" description="Basic and acidic residues" evidence="1">
    <location>
        <begin position="250"/>
        <end position="271"/>
    </location>
</feature>
<feature type="compositionally biased region" description="Basic and acidic residues" evidence="1">
    <location>
        <begin position="169"/>
        <end position="193"/>
    </location>
</feature>
<comment type="caution">
    <text evidence="3">The sequence shown here is derived from an EMBL/GenBank/DDBJ whole genome shotgun (WGS) entry which is preliminary data.</text>
</comment>
<sequence length="357" mass="39869">MHFRDLFVKGLIIAGTALFFPTGAFADKAELAQKPDSQSSKAVEVVKNSQSLESSKVNGRVQANSKLKTENEAVQNQASTNHSQQVKPEKSPQKIIRVPDQASEKARKAIQVPNQASVKARKAVQVPNQASVKARKAVQVPNQASVKARKTLQSTVKRTEKAVNNTIPEKVEVKQGVDKGQTKQKKPQSDKKGIHSITNEVEKPSAKSLLNIDSGEKTKHQYTKMFQKLDNEKLHQSILKNEGGFQKTSFTDESKSKGKEKTPSRQERYLRDIQVVNSPQNTKIPGGSTKDRTGHSQSTVSFGEKWLELEKYWNLKLIQPYVDRAHVYRNQWVNAPPSPPPKDAPFFLNVYQSKSHG</sequence>
<dbReference type="RefSeq" id="WP_003351839.1">
    <property type="nucleotide sequence ID" value="NZ_AFEU01000002.1"/>
</dbReference>
<protein>
    <submittedName>
        <fullName evidence="3">Uncharacterized protein</fullName>
    </submittedName>
</protein>
<evidence type="ECO:0000256" key="2">
    <source>
        <dbReference type="SAM" id="SignalP"/>
    </source>
</evidence>
<feature type="chain" id="PRO_5003670595" evidence="2">
    <location>
        <begin position="27"/>
        <end position="357"/>
    </location>
</feature>
<keyword evidence="2" id="KW-0732">Signal</keyword>
<feature type="region of interest" description="Disordered" evidence="1">
    <location>
        <begin position="33"/>
        <end position="94"/>
    </location>
</feature>
<evidence type="ECO:0000256" key="1">
    <source>
        <dbReference type="SAM" id="MobiDB-lite"/>
    </source>
</evidence>
<dbReference type="PATRIC" id="fig|997296.3.peg.1811"/>
<dbReference type="OrthoDB" id="2830979at2"/>